<proteinExistence type="predicted"/>
<accession>A0A6S4PIU8</accession>
<sequence length="84" mass="9651">MSNWHAAKEARYQENTAEAQRQFSIVEGPGITRADGRARTKLFKVRIHTDGYMAMTLSFHAESKSKALKYAQNRWPNARVEILL</sequence>
<protein>
    <submittedName>
        <fullName evidence="1">Uncharacterized protein</fullName>
    </submittedName>
</protein>
<evidence type="ECO:0000313" key="2">
    <source>
        <dbReference type="Proteomes" id="UP000504725"/>
    </source>
</evidence>
<dbReference type="GeneID" id="55412206"/>
<reference evidence="1 2" key="1">
    <citation type="journal article" date="2013" name="PLoS Genet.">
        <title>Expanding the Marine Virosphere Using Metagenomics.</title>
        <authorList>
            <person name="Mizuno C.M."/>
            <person name="Rodriguez-Valera F."/>
            <person name="Kimes N.E."/>
            <person name="Ghai R."/>
        </authorList>
    </citation>
    <scope>NUCLEOTIDE SEQUENCE [LARGE SCALE GENOMIC DNA]</scope>
    <source>
        <strain evidence="1">UvMED-CGR-U-MedDCM-OCT-S38-C3</strain>
    </source>
</reference>
<dbReference type="EMBL" id="AP013548">
    <property type="protein sequence ID" value="BAQ94436.1"/>
    <property type="molecule type" value="Genomic_DNA"/>
</dbReference>
<organism evidence="1 2">
    <name type="scientific">uncultured phage_MedDCM-OCT-S38-C3</name>
    <dbReference type="NCBI Taxonomy" id="2740803"/>
    <lineage>
        <taxon>Viruses</taxon>
        <taxon>Duplodnaviria</taxon>
        <taxon>Heunggongvirae</taxon>
        <taxon>Uroviricota</taxon>
        <taxon>Caudoviricetes</taxon>
        <taxon>Autographivirales</taxon>
        <taxon>Stopalavirus</taxon>
        <taxon>Stopalavirus S38C3</taxon>
    </lineage>
</organism>
<dbReference type="RefSeq" id="YP_009777933.1">
    <property type="nucleotide sequence ID" value="NC_047707.1"/>
</dbReference>
<keyword evidence="2" id="KW-1185">Reference proteome</keyword>
<dbReference type="Proteomes" id="UP000504725">
    <property type="component" value="Segment"/>
</dbReference>
<dbReference type="KEGG" id="vg:55412206"/>
<name>A0A6S4PIU8_9CAUD</name>
<evidence type="ECO:0000313" key="1">
    <source>
        <dbReference type="EMBL" id="BAQ94436.1"/>
    </source>
</evidence>